<name>A0A1Q8WYK1_9ACTO</name>
<dbReference type="SUPFAM" id="SSF53474">
    <property type="entry name" value="alpha/beta-Hydrolases"/>
    <property type="match status" value="1"/>
</dbReference>
<keyword evidence="1" id="KW-0378">Hydrolase</keyword>
<gene>
    <name evidence="3" type="ORF">BKH20_00255</name>
</gene>
<sequence>MTFEPSRLLDPEVAVAAEEVPPQTTWDPQTMRDAGATILDQDTPVPEGLTRTVLTVPTDGGELELRVHAPEDGASAVILSIHGGGFVAGQAKYDDAWNAILALRTGATVVSPNYRLAPEAPFPLPLEDCVAAWTWILTQYPEATRIIYGDSAGGNLAAGLSLRCRDTGICMPDHVFLIEPVLDDRLSTTSMQGATSTAVWDLPNATASWKAYLGAQNPTPHAAPARESDLSRFPPTFLLANQCDPLLDENLAFARALTGANVPTEAILLPGTCHGILGLNGPRIADRARKLVLERLVDLIDARRPYE</sequence>
<dbReference type="AlphaFoldDB" id="A0A1Q8WYK1"/>
<dbReference type="InterPro" id="IPR050300">
    <property type="entry name" value="GDXG_lipolytic_enzyme"/>
</dbReference>
<dbReference type="InterPro" id="IPR029058">
    <property type="entry name" value="AB_hydrolase_fold"/>
</dbReference>
<dbReference type="Pfam" id="PF07859">
    <property type="entry name" value="Abhydrolase_3"/>
    <property type="match status" value="1"/>
</dbReference>
<accession>A0A1Q8WYK1</accession>
<dbReference type="EMBL" id="MSKS01000001">
    <property type="protein sequence ID" value="OLO73148.1"/>
    <property type="molecule type" value="Genomic_DNA"/>
</dbReference>
<dbReference type="OrthoDB" id="9803828at2"/>
<comment type="caution">
    <text evidence="3">The sequence shown here is derived from an EMBL/GenBank/DDBJ whole genome shotgun (WGS) entry which is preliminary data.</text>
</comment>
<dbReference type="PANTHER" id="PTHR48081:SF8">
    <property type="entry name" value="ALPHA_BETA HYDROLASE FOLD-3 DOMAIN-CONTAINING PROTEIN-RELATED"/>
    <property type="match status" value="1"/>
</dbReference>
<reference evidence="3 4" key="1">
    <citation type="submission" date="2016-12" db="EMBL/GenBank/DDBJ databases">
        <title>Genomic comparison of strains in the 'Actinomyces naeslundii' group.</title>
        <authorList>
            <person name="Mughal S.R."/>
            <person name="Do T."/>
            <person name="Gilbert S.C."/>
            <person name="Witherden E.A."/>
            <person name="Didelot X."/>
            <person name="Beighton D."/>
        </authorList>
    </citation>
    <scope>NUCLEOTIDE SEQUENCE [LARGE SCALE GENOMIC DNA]</scope>
    <source>
        <strain evidence="3 4">WE8B-23</strain>
    </source>
</reference>
<dbReference type="RefSeq" id="WP_075389448.1">
    <property type="nucleotide sequence ID" value="NZ_MSKS01000001.1"/>
</dbReference>
<feature type="domain" description="Alpha/beta hydrolase fold-3" evidence="2">
    <location>
        <begin position="79"/>
        <end position="276"/>
    </location>
</feature>
<evidence type="ECO:0000313" key="4">
    <source>
        <dbReference type="Proteomes" id="UP000185963"/>
    </source>
</evidence>
<dbReference type="GO" id="GO:0016787">
    <property type="term" value="F:hydrolase activity"/>
    <property type="evidence" value="ECO:0007669"/>
    <property type="project" value="UniProtKB-KW"/>
</dbReference>
<evidence type="ECO:0000313" key="3">
    <source>
        <dbReference type="EMBL" id="OLO73148.1"/>
    </source>
</evidence>
<dbReference type="PANTHER" id="PTHR48081">
    <property type="entry name" value="AB HYDROLASE SUPERFAMILY PROTEIN C4A8.06C"/>
    <property type="match status" value="1"/>
</dbReference>
<evidence type="ECO:0000256" key="1">
    <source>
        <dbReference type="ARBA" id="ARBA00022801"/>
    </source>
</evidence>
<dbReference type="Gene3D" id="3.40.50.1820">
    <property type="entry name" value="alpha/beta hydrolase"/>
    <property type="match status" value="1"/>
</dbReference>
<dbReference type="InterPro" id="IPR013094">
    <property type="entry name" value="AB_hydrolase_3"/>
</dbReference>
<protein>
    <recommendedName>
        <fullName evidence="2">Alpha/beta hydrolase fold-3 domain-containing protein</fullName>
    </recommendedName>
</protein>
<proteinExistence type="predicted"/>
<evidence type="ECO:0000259" key="2">
    <source>
        <dbReference type="Pfam" id="PF07859"/>
    </source>
</evidence>
<dbReference type="Proteomes" id="UP000185963">
    <property type="component" value="Unassembled WGS sequence"/>
</dbReference>
<organism evidence="3 4">
    <name type="scientific">Actinomyces oris</name>
    <dbReference type="NCBI Taxonomy" id="544580"/>
    <lineage>
        <taxon>Bacteria</taxon>
        <taxon>Bacillati</taxon>
        <taxon>Actinomycetota</taxon>
        <taxon>Actinomycetes</taxon>
        <taxon>Actinomycetales</taxon>
        <taxon>Actinomycetaceae</taxon>
        <taxon>Actinomyces</taxon>
    </lineage>
</organism>